<dbReference type="Proteomes" id="UP001190700">
    <property type="component" value="Unassembled WGS sequence"/>
</dbReference>
<dbReference type="AlphaFoldDB" id="A0AAE0KVH4"/>
<comment type="caution">
    <text evidence="1">The sequence shown here is derived from an EMBL/GenBank/DDBJ whole genome shotgun (WGS) entry which is preliminary data.</text>
</comment>
<evidence type="ECO:0000313" key="2">
    <source>
        <dbReference type="Proteomes" id="UP001190700"/>
    </source>
</evidence>
<protein>
    <submittedName>
        <fullName evidence="1">Uncharacterized protein</fullName>
    </submittedName>
</protein>
<sequence>MLAQLITAVHTNWADAQQGEVAGTAAAAAIHTGDDSDAKQLLKLVVGKLRVLEHYIKNQKGGASALKAAAATRGGINGYRPGNHGERGWQAAESDDEEKTRVLALCHVYQQAAGDGSEAFAQVCEIHGAPEVLRAGGSATGIDMSAYGVGGAQKQDGQEEVLGELWGLANGCPP</sequence>
<reference evidence="1 2" key="1">
    <citation type="journal article" date="2015" name="Genome Biol. Evol.">
        <title>Comparative Genomics of a Bacterivorous Green Alga Reveals Evolutionary Causalities and Consequences of Phago-Mixotrophic Mode of Nutrition.</title>
        <authorList>
            <person name="Burns J.A."/>
            <person name="Paasch A."/>
            <person name="Narechania A."/>
            <person name="Kim E."/>
        </authorList>
    </citation>
    <scope>NUCLEOTIDE SEQUENCE [LARGE SCALE GENOMIC DNA]</scope>
    <source>
        <strain evidence="1 2">PLY_AMNH</strain>
    </source>
</reference>
<organism evidence="1 2">
    <name type="scientific">Cymbomonas tetramitiformis</name>
    <dbReference type="NCBI Taxonomy" id="36881"/>
    <lineage>
        <taxon>Eukaryota</taxon>
        <taxon>Viridiplantae</taxon>
        <taxon>Chlorophyta</taxon>
        <taxon>Pyramimonadophyceae</taxon>
        <taxon>Pyramimonadales</taxon>
        <taxon>Pyramimonadaceae</taxon>
        <taxon>Cymbomonas</taxon>
    </lineage>
</organism>
<accession>A0AAE0KVH4</accession>
<gene>
    <name evidence="1" type="ORF">CYMTET_29100</name>
</gene>
<keyword evidence="2" id="KW-1185">Reference proteome</keyword>
<dbReference type="EMBL" id="LGRX02016495">
    <property type="protein sequence ID" value="KAK3262024.1"/>
    <property type="molecule type" value="Genomic_DNA"/>
</dbReference>
<name>A0AAE0KVH4_9CHLO</name>
<evidence type="ECO:0000313" key="1">
    <source>
        <dbReference type="EMBL" id="KAK3262024.1"/>
    </source>
</evidence>
<proteinExistence type="predicted"/>